<dbReference type="STRING" id="1747903.ASR47_1008172"/>
<evidence type="ECO:0000256" key="10">
    <source>
        <dbReference type="ARBA" id="ARBA00023136"/>
    </source>
</evidence>
<evidence type="ECO:0000256" key="2">
    <source>
        <dbReference type="ARBA" id="ARBA00004919"/>
    </source>
</evidence>
<evidence type="ECO:0000256" key="7">
    <source>
        <dbReference type="ARBA" id="ARBA00022692"/>
    </source>
</evidence>
<evidence type="ECO:0000256" key="4">
    <source>
        <dbReference type="ARBA" id="ARBA00022475"/>
    </source>
</evidence>
<feature type="transmembrane region" description="Helical" evidence="15">
    <location>
        <begin position="21"/>
        <end position="41"/>
    </location>
</feature>
<organism evidence="16 17">
    <name type="scientific">Janthinobacterium psychrotolerans</name>
    <dbReference type="NCBI Taxonomy" id="1747903"/>
    <lineage>
        <taxon>Bacteria</taxon>
        <taxon>Pseudomonadati</taxon>
        <taxon>Pseudomonadota</taxon>
        <taxon>Betaproteobacteria</taxon>
        <taxon>Burkholderiales</taxon>
        <taxon>Oxalobacteraceae</taxon>
        <taxon>Janthinobacterium</taxon>
    </lineage>
</organism>
<sequence>MTTQTISRKPSPRIAQYWALTKPRVTQLAVFCAVIGMFLASEDLPDWQPVVFGTIGIWLLAGAAFAVNCLAEREIDARMARTARRPMAMGDITVKQTVVFALVIGGLGMGILYYLVNPLTMWLTFVTFVGYALIYTMVLKPATPQNIVIGGLSGAMPPALGWAAVANDVPMQAWLLVLIIFVWTPPHFWALAMYRRDDYARSGLPMLPVTHGLAFTQFHVWLYSIALAATTLMPYAVRMSGLIYLASAVVLNAGFLYYAWQMYRNYTDLIARKAFTYSIIYLSLLFAALLVDHYLPLGL</sequence>
<dbReference type="GO" id="GO:0048034">
    <property type="term" value="P:heme O biosynthetic process"/>
    <property type="evidence" value="ECO:0007669"/>
    <property type="project" value="UniProtKB-UniRule"/>
</dbReference>
<proteinExistence type="inferred from homology"/>
<dbReference type="AlphaFoldDB" id="A0A1A7BZL2"/>
<dbReference type="PROSITE" id="PS00943">
    <property type="entry name" value="UBIA"/>
    <property type="match status" value="1"/>
</dbReference>
<feature type="transmembrane region" description="Helical" evidence="15">
    <location>
        <begin position="213"/>
        <end position="236"/>
    </location>
</feature>
<reference evidence="16 17" key="1">
    <citation type="submission" date="2016-04" db="EMBL/GenBank/DDBJ databases">
        <title>Draft genome sequence of Janthinobacterium psychrotolerans sp. nov., isolated from freshwater sediments in Denmark.</title>
        <authorList>
            <person name="Gong X."/>
            <person name="Skrivergaard S."/>
            <person name="Korsgaard B.S."/>
            <person name="Schreiber L."/>
            <person name="Marshall I.P."/>
            <person name="Finster K."/>
            <person name="Schramm A."/>
        </authorList>
    </citation>
    <scope>NUCLEOTIDE SEQUENCE [LARGE SCALE GENOMIC DNA]</scope>
    <source>
        <strain evidence="16 17">S3-2</strain>
    </source>
</reference>
<dbReference type="PATRIC" id="fig|1747903.4.peg.2680"/>
<dbReference type="Proteomes" id="UP000092713">
    <property type="component" value="Unassembled WGS sequence"/>
</dbReference>
<evidence type="ECO:0000256" key="6">
    <source>
        <dbReference type="ARBA" id="ARBA00022679"/>
    </source>
</evidence>
<dbReference type="GO" id="GO:0005886">
    <property type="term" value="C:plasma membrane"/>
    <property type="evidence" value="ECO:0007669"/>
    <property type="project" value="UniProtKB-SubCell"/>
</dbReference>
<dbReference type="OrthoDB" id="9814417at2"/>
<keyword evidence="4 15" id="KW-1003">Cell membrane</keyword>
<comment type="caution">
    <text evidence="16">The sequence shown here is derived from an EMBL/GenBank/DDBJ whole genome shotgun (WGS) entry which is preliminary data.</text>
</comment>
<feature type="transmembrane region" description="Helical" evidence="15">
    <location>
        <begin position="171"/>
        <end position="192"/>
    </location>
</feature>
<feature type="transmembrane region" description="Helical" evidence="15">
    <location>
        <begin position="146"/>
        <end position="165"/>
    </location>
</feature>
<dbReference type="UniPathway" id="UPA00834">
    <property type="reaction ID" value="UER00712"/>
</dbReference>
<feature type="transmembrane region" description="Helical" evidence="15">
    <location>
        <begin position="275"/>
        <end position="295"/>
    </location>
</feature>
<dbReference type="CDD" id="cd13957">
    <property type="entry name" value="PT_UbiA_Cox10"/>
    <property type="match status" value="1"/>
</dbReference>
<evidence type="ECO:0000256" key="8">
    <source>
        <dbReference type="ARBA" id="ARBA00022989"/>
    </source>
</evidence>
<dbReference type="PANTHER" id="PTHR43448:SF7">
    <property type="entry name" value="4-HYDROXYBENZOATE SOLANESYLTRANSFERASE"/>
    <property type="match status" value="1"/>
</dbReference>
<keyword evidence="9 15" id="KW-0350">Heme biosynthesis</keyword>
<evidence type="ECO:0000256" key="13">
    <source>
        <dbReference type="ARBA" id="ARBA00042475"/>
    </source>
</evidence>
<keyword evidence="8 15" id="KW-1133">Transmembrane helix</keyword>
<dbReference type="InterPro" id="IPR000537">
    <property type="entry name" value="UbiA_prenyltransferase"/>
</dbReference>
<evidence type="ECO:0000256" key="12">
    <source>
        <dbReference type="ARBA" id="ARBA00040810"/>
    </source>
</evidence>
<comment type="pathway">
    <text evidence="2 15">Porphyrin-containing compound metabolism; heme O biosynthesis; heme O from protoheme: step 1/1.</text>
</comment>
<feature type="transmembrane region" description="Helical" evidence="15">
    <location>
        <begin position="47"/>
        <end position="71"/>
    </location>
</feature>
<dbReference type="NCBIfam" id="NF003349">
    <property type="entry name" value="PRK04375.1-2"/>
    <property type="match status" value="1"/>
</dbReference>
<dbReference type="Pfam" id="PF01040">
    <property type="entry name" value="UbiA"/>
    <property type="match status" value="1"/>
</dbReference>
<keyword evidence="5" id="KW-0997">Cell inner membrane</keyword>
<dbReference type="Gene3D" id="1.10.357.140">
    <property type="entry name" value="UbiA prenyltransferase"/>
    <property type="match status" value="1"/>
</dbReference>
<dbReference type="RefSeq" id="WP_065308327.1">
    <property type="nucleotide sequence ID" value="NZ_LOCQ01000055.1"/>
</dbReference>
<dbReference type="GO" id="GO:0008495">
    <property type="term" value="F:protoheme IX farnesyltransferase activity"/>
    <property type="evidence" value="ECO:0007669"/>
    <property type="project" value="UniProtKB-UniRule"/>
</dbReference>
<comment type="miscellaneous">
    <text evidence="15">Carbon 2 of the heme B porphyrin ring is defined according to the Fischer nomenclature.</text>
</comment>
<feature type="transmembrane region" description="Helical" evidence="15">
    <location>
        <begin position="121"/>
        <end position="139"/>
    </location>
</feature>
<dbReference type="InterPro" id="IPR006369">
    <property type="entry name" value="Protohaem_IX_farnesylTrfase"/>
</dbReference>
<dbReference type="HAMAP" id="MF_00154">
    <property type="entry name" value="CyoE_CtaB"/>
    <property type="match status" value="1"/>
</dbReference>
<dbReference type="InterPro" id="IPR044878">
    <property type="entry name" value="UbiA_sf"/>
</dbReference>
<protein>
    <recommendedName>
        <fullName evidence="12 15">Protoheme IX farnesyltransferase</fullName>
        <ecNumber evidence="3 15">2.5.1.141</ecNumber>
    </recommendedName>
    <alternativeName>
        <fullName evidence="13 15">Heme B farnesyltransferase</fullName>
    </alternativeName>
    <alternativeName>
        <fullName evidence="11 15">Heme O synthase</fullName>
    </alternativeName>
</protein>
<evidence type="ECO:0000256" key="11">
    <source>
        <dbReference type="ARBA" id="ARBA00030253"/>
    </source>
</evidence>
<feature type="transmembrane region" description="Helical" evidence="15">
    <location>
        <begin position="92"/>
        <end position="115"/>
    </location>
</feature>
<dbReference type="NCBIfam" id="TIGR01473">
    <property type="entry name" value="cyoE_ctaB"/>
    <property type="match status" value="1"/>
</dbReference>
<evidence type="ECO:0000256" key="15">
    <source>
        <dbReference type="HAMAP-Rule" id="MF_00154"/>
    </source>
</evidence>
<keyword evidence="6 15" id="KW-0808">Transferase</keyword>
<evidence type="ECO:0000256" key="5">
    <source>
        <dbReference type="ARBA" id="ARBA00022519"/>
    </source>
</evidence>
<evidence type="ECO:0000313" key="16">
    <source>
        <dbReference type="EMBL" id="OBV39111.1"/>
    </source>
</evidence>
<keyword evidence="10 15" id="KW-0472">Membrane</keyword>
<dbReference type="InterPro" id="IPR030470">
    <property type="entry name" value="UbiA_prenylTrfase_CS"/>
</dbReference>
<comment type="catalytic activity">
    <reaction evidence="14 15">
        <text>heme b + (2E,6E)-farnesyl diphosphate + H2O = Fe(II)-heme o + diphosphate</text>
        <dbReference type="Rhea" id="RHEA:28070"/>
        <dbReference type="ChEBI" id="CHEBI:15377"/>
        <dbReference type="ChEBI" id="CHEBI:33019"/>
        <dbReference type="ChEBI" id="CHEBI:60344"/>
        <dbReference type="ChEBI" id="CHEBI:60530"/>
        <dbReference type="ChEBI" id="CHEBI:175763"/>
        <dbReference type="EC" id="2.5.1.141"/>
    </reaction>
</comment>
<dbReference type="PANTHER" id="PTHR43448">
    <property type="entry name" value="PROTOHEME IX FARNESYLTRANSFERASE, MITOCHONDRIAL"/>
    <property type="match status" value="1"/>
</dbReference>
<comment type="subcellular location">
    <subcellularLocation>
        <location evidence="1 15">Cell membrane</location>
        <topology evidence="1 15">Multi-pass membrane protein</topology>
    </subcellularLocation>
</comment>
<evidence type="ECO:0000256" key="9">
    <source>
        <dbReference type="ARBA" id="ARBA00023133"/>
    </source>
</evidence>
<keyword evidence="17" id="KW-1185">Reference proteome</keyword>
<dbReference type="EMBL" id="LOCQ01000055">
    <property type="protein sequence ID" value="OBV39111.1"/>
    <property type="molecule type" value="Genomic_DNA"/>
</dbReference>
<keyword evidence="7 15" id="KW-0812">Transmembrane</keyword>
<comment type="similarity">
    <text evidence="15">Belongs to the UbiA prenyltransferase family. Protoheme IX farnesyltransferase subfamily.</text>
</comment>
<name>A0A1A7BZL2_9BURK</name>
<evidence type="ECO:0000256" key="1">
    <source>
        <dbReference type="ARBA" id="ARBA00004651"/>
    </source>
</evidence>
<gene>
    <name evidence="15" type="primary">ctaB</name>
    <name evidence="16" type="ORF">ASR47_1008172</name>
</gene>
<evidence type="ECO:0000256" key="3">
    <source>
        <dbReference type="ARBA" id="ARBA00012292"/>
    </source>
</evidence>
<feature type="transmembrane region" description="Helical" evidence="15">
    <location>
        <begin position="242"/>
        <end position="263"/>
    </location>
</feature>
<evidence type="ECO:0000256" key="14">
    <source>
        <dbReference type="ARBA" id="ARBA00047690"/>
    </source>
</evidence>
<accession>A0A1A7BZL2</accession>
<dbReference type="EC" id="2.5.1.141" evidence="3 15"/>
<evidence type="ECO:0000313" key="17">
    <source>
        <dbReference type="Proteomes" id="UP000092713"/>
    </source>
</evidence>
<comment type="function">
    <text evidence="15">Converts heme B (protoheme IX) to heme O by substitution of the vinyl group on carbon 2 of heme B porphyrin ring with a hydroxyethyl farnesyl side group.</text>
</comment>